<dbReference type="Proteomes" id="UP000703269">
    <property type="component" value="Mitochondrion MT"/>
</dbReference>
<reference evidence="1" key="1">
    <citation type="submission" date="2022-04" db="EMBL/GenBank/DDBJ databases">
        <title>The complete mitochondrial genome of the white-rot fungus Phanerochaete sordida YK-624.</title>
        <authorList>
            <person name="Mori T."/>
            <person name="Dohra H."/>
            <person name="Hirai H."/>
            <person name="Kawagishi H."/>
        </authorList>
    </citation>
    <scope>NUCLEOTIDE SEQUENCE</scope>
    <source>
        <strain evidence="1">YK-624</strain>
    </source>
</reference>
<organism evidence="1 2">
    <name type="scientific">Phanerochaete sordida</name>
    <dbReference type="NCBI Taxonomy" id="48140"/>
    <lineage>
        <taxon>Eukaryota</taxon>
        <taxon>Fungi</taxon>
        <taxon>Dikarya</taxon>
        <taxon>Basidiomycota</taxon>
        <taxon>Agaricomycotina</taxon>
        <taxon>Agaricomycetes</taxon>
        <taxon>Polyporales</taxon>
        <taxon>Phanerochaetaceae</taxon>
        <taxon>Phanerochaete</taxon>
    </lineage>
</organism>
<geneLocation type="mitochondrion" evidence="1"/>
<proteinExistence type="predicted"/>
<name>A0A9N7L1E8_9APHY</name>
<protein>
    <recommendedName>
        <fullName evidence="3">LAGLIDADG endonuclease</fullName>
    </recommendedName>
</protein>
<keyword evidence="1" id="KW-0496">Mitochondrion</keyword>
<accession>A0A9N7L1E8</accession>
<dbReference type="EMBL" id="LC707859">
    <property type="protein sequence ID" value="BDI12874.1"/>
    <property type="molecule type" value="Genomic_DNA"/>
</dbReference>
<evidence type="ECO:0008006" key="3">
    <source>
        <dbReference type="Google" id="ProtNLM"/>
    </source>
</evidence>
<keyword evidence="2" id="KW-1185">Reference proteome</keyword>
<sequence>AQRSRISLTCLKLSNSGDTLKLLIPSHSRKAMSGWTNHPCTVISQEMTENEMGYRGSKSVFLNSTVKEQRVDGSYCIKAKSNLMQLRCTLMGFERNYQVKVLSKQLNNKNFCTSAYTEVLSTKLDPWFVTGFCDGVRRALLSAYLFTKINESKVE</sequence>
<evidence type="ECO:0000313" key="2">
    <source>
        <dbReference type="Proteomes" id="UP000703269"/>
    </source>
</evidence>
<evidence type="ECO:0000313" key="1">
    <source>
        <dbReference type="EMBL" id="BDI12874.1"/>
    </source>
</evidence>
<feature type="non-terminal residue" evidence="1">
    <location>
        <position position="1"/>
    </location>
</feature>
<dbReference type="AlphaFoldDB" id="A0A9N7L1E8"/>